<dbReference type="InterPro" id="IPR050444">
    <property type="entry name" value="Polyketide_Synthase"/>
</dbReference>
<dbReference type="PANTHER" id="PTHR45681:SF6">
    <property type="entry name" value="POLYKETIDE SYNTHASE 37"/>
    <property type="match status" value="1"/>
</dbReference>
<dbReference type="OrthoDB" id="6070044at2759"/>
<dbReference type="InterPro" id="IPR020841">
    <property type="entry name" value="PKS_Beta-ketoAc_synthase_dom"/>
</dbReference>
<reference evidence="3" key="1">
    <citation type="submission" date="2021-02" db="EMBL/GenBank/DDBJ databases">
        <authorList>
            <person name="Nowell W R."/>
        </authorList>
    </citation>
    <scope>NUCLEOTIDE SEQUENCE</scope>
</reference>
<dbReference type="Pfam" id="PF02801">
    <property type="entry name" value="Ketoacyl-synt_C"/>
    <property type="match status" value="1"/>
</dbReference>
<keyword evidence="1" id="KW-0808">Transferase</keyword>
<dbReference type="AlphaFoldDB" id="A0A815TD34"/>
<proteinExistence type="predicted"/>
<dbReference type="PROSITE" id="PS52004">
    <property type="entry name" value="KS3_2"/>
    <property type="match status" value="1"/>
</dbReference>
<evidence type="ECO:0000259" key="2">
    <source>
        <dbReference type="PROSITE" id="PS52004"/>
    </source>
</evidence>
<gene>
    <name evidence="3" type="ORF">VCS650_LOCUS42380</name>
</gene>
<dbReference type="SUPFAM" id="SSF53901">
    <property type="entry name" value="Thiolase-like"/>
    <property type="match status" value="1"/>
</dbReference>
<protein>
    <recommendedName>
        <fullName evidence="2">Ketosynthase family 3 (KS3) domain-containing protein</fullName>
    </recommendedName>
</protein>
<organism evidence="3 4">
    <name type="scientific">Adineta steineri</name>
    <dbReference type="NCBI Taxonomy" id="433720"/>
    <lineage>
        <taxon>Eukaryota</taxon>
        <taxon>Metazoa</taxon>
        <taxon>Spiralia</taxon>
        <taxon>Gnathifera</taxon>
        <taxon>Rotifera</taxon>
        <taxon>Eurotatoria</taxon>
        <taxon>Bdelloidea</taxon>
        <taxon>Adinetida</taxon>
        <taxon>Adinetidae</taxon>
        <taxon>Adineta</taxon>
    </lineage>
</organism>
<evidence type="ECO:0000313" key="4">
    <source>
        <dbReference type="Proteomes" id="UP000663891"/>
    </source>
</evidence>
<feature type="domain" description="Ketosynthase family 3 (KS3)" evidence="2">
    <location>
        <begin position="1"/>
        <end position="171"/>
    </location>
</feature>
<dbReference type="InterPro" id="IPR016039">
    <property type="entry name" value="Thiolase-like"/>
</dbReference>
<accession>A0A815TD34</accession>
<name>A0A815TD34_9BILA</name>
<dbReference type="GO" id="GO:0016746">
    <property type="term" value="F:acyltransferase activity"/>
    <property type="evidence" value="ECO:0007669"/>
    <property type="project" value="InterPro"/>
</dbReference>
<dbReference type="Gene3D" id="3.40.47.10">
    <property type="match status" value="1"/>
</dbReference>
<sequence>MAVQCLRTNEESFLQHSFIGAQSSGGRSRSFSVDANSYAKDDDLGLLLLKQLSDAERDGDPTEANCLDRFFNRSNLNPPLLLGSIKSNLRHIEGAAGVILLIKAAMCMYHRGITANMQFTSFNPKIEAQKYNLDILQNFVPFPSVSNNEKIAIGVNSFGMGGTTTYAIIEEYQPINKTSIENVHIDEDHIQSKQYFIFSTSPGLSIISRPTKLLAQKICFVFSGQGPQWWSMGR</sequence>
<evidence type="ECO:0000256" key="1">
    <source>
        <dbReference type="ARBA" id="ARBA00022679"/>
    </source>
</evidence>
<evidence type="ECO:0000313" key="3">
    <source>
        <dbReference type="EMBL" id="CAF1503515.1"/>
    </source>
</evidence>
<dbReference type="Proteomes" id="UP000663891">
    <property type="component" value="Unassembled WGS sequence"/>
</dbReference>
<dbReference type="EMBL" id="CAJNON010002206">
    <property type="protein sequence ID" value="CAF1503515.1"/>
    <property type="molecule type" value="Genomic_DNA"/>
</dbReference>
<comment type="caution">
    <text evidence="3">The sequence shown here is derived from an EMBL/GenBank/DDBJ whole genome shotgun (WGS) entry which is preliminary data.</text>
</comment>
<dbReference type="InterPro" id="IPR014031">
    <property type="entry name" value="Ketoacyl_synth_C"/>
</dbReference>
<dbReference type="PANTHER" id="PTHR45681">
    <property type="entry name" value="POLYKETIDE SYNTHASE 44-RELATED"/>
    <property type="match status" value="1"/>
</dbReference>